<evidence type="ECO:0000256" key="1">
    <source>
        <dbReference type="SAM" id="SignalP"/>
    </source>
</evidence>
<dbReference type="EMBL" id="PXYT01000088">
    <property type="protein sequence ID" value="PSR23993.1"/>
    <property type="molecule type" value="Genomic_DNA"/>
</dbReference>
<dbReference type="AlphaFoldDB" id="A0A2T2WP49"/>
<name>A0A2T2WP49_9FIRM</name>
<evidence type="ECO:0000313" key="3">
    <source>
        <dbReference type="Proteomes" id="UP000242699"/>
    </source>
</evidence>
<protein>
    <submittedName>
        <fullName evidence="2">Uncharacterized protein</fullName>
    </submittedName>
</protein>
<dbReference type="Proteomes" id="UP000242699">
    <property type="component" value="Unassembled WGS sequence"/>
</dbReference>
<sequence>MKSYKKRMGIVFFLLAILTGCGTSPGIGENTLQSKGPGGFPSVVQQVMMSLKAHTTIPLFAPTFVPTGRGYLTATIQPGGVSAKSYHVNMFATKSRVAVNAPSLANGNTTYPEIASFGASRWPSSAQAIRAISAWNADEGLIPQPSEQQHAVALGYHVKATAYTMGNNSNVTSIQWQAGRWLFEVNGNLQVAHATLADAKQIVRFTHQTPFPGSDQAGLVIINYNTVGTHETIQSLVIWTRGPILYHVQTTMPLNALRMAVSMKHF</sequence>
<proteinExistence type="predicted"/>
<dbReference type="PROSITE" id="PS51257">
    <property type="entry name" value="PROKAR_LIPOPROTEIN"/>
    <property type="match status" value="1"/>
</dbReference>
<feature type="chain" id="PRO_5039122528" evidence="1">
    <location>
        <begin position="24"/>
        <end position="266"/>
    </location>
</feature>
<organism evidence="2 3">
    <name type="scientific">Sulfobacillus benefaciens</name>
    <dbReference type="NCBI Taxonomy" id="453960"/>
    <lineage>
        <taxon>Bacteria</taxon>
        <taxon>Bacillati</taxon>
        <taxon>Bacillota</taxon>
        <taxon>Clostridia</taxon>
        <taxon>Eubacteriales</taxon>
        <taxon>Clostridiales Family XVII. Incertae Sedis</taxon>
        <taxon>Sulfobacillus</taxon>
    </lineage>
</organism>
<keyword evidence="1" id="KW-0732">Signal</keyword>
<reference evidence="2 3" key="1">
    <citation type="journal article" date="2014" name="BMC Genomics">
        <title>Comparison of environmental and isolate Sulfobacillus genomes reveals diverse carbon, sulfur, nitrogen, and hydrogen metabolisms.</title>
        <authorList>
            <person name="Justice N.B."/>
            <person name="Norman A."/>
            <person name="Brown C.T."/>
            <person name="Singh A."/>
            <person name="Thomas B.C."/>
            <person name="Banfield J.F."/>
        </authorList>
    </citation>
    <scope>NUCLEOTIDE SEQUENCE [LARGE SCALE GENOMIC DNA]</scope>
    <source>
        <strain evidence="2">AMDSBA1</strain>
    </source>
</reference>
<comment type="caution">
    <text evidence="2">The sequence shown here is derived from an EMBL/GenBank/DDBJ whole genome shotgun (WGS) entry which is preliminary data.</text>
</comment>
<evidence type="ECO:0000313" key="2">
    <source>
        <dbReference type="EMBL" id="PSR23993.1"/>
    </source>
</evidence>
<accession>A0A2T2WP49</accession>
<feature type="signal peptide" evidence="1">
    <location>
        <begin position="1"/>
        <end position="23"/>
    </location>
</feature>
<gene>
    <name evidence="2" type="ORF">C7B43_19675</name>
</gene>